<dbReference type="EMBL" id="PIPW01000001">
    <property type="protein sequence ID" value="RUO54002.1"/>
    <property type="molecule type" value="Genomic_DNA"/>
</dbReference>
<reference evidence="2" key="1">
    <citation type="journal article" date="2018" name="Front. Microbiol.">
        <title>Genome-Based Analysis Reveals the Taxonomy and Diversity of the Family Idiomarinaceae.</title>
        <authorList>
            <person name="Liu Y."/>
            <person name="Lai Q."/>
            <person name="Shao Z."/>
        </authorList>
    </citation>
    <scope>NUCLEOTIDE SEQUENCE [LARGE SCALE GENOMIC DNA]</scope>
    <source>
        <strain evidence="2">BH195</strain>
    </source>
</reference>
<comment type="caution">
    <text evidence="1">The sequence shown here is derived from an EMBL/GenBank/DDBJ whole genome shotgun (WGS) entry which is preliminary data.</text>
</comment>
<evidence type="ECO:0000313" key="1">
    <source>
        <dbReference type="EMBL" id="RUO54002.1"/>
    </source>
</evidence>
<accession>A0A432XZ41</accession>
<evidence type="ECO:0008006" key="3">
    <source>
        <dbReference type="Google" id="ProtNLM"/>
    </source>
</evidence>
<organism evidence="1 2">
    <name type="scientific">Pseudidiomarina halophila</name>
    <dbReference type="NCBI Taxonomy" id="1449799"/>
    <lineage>
        <taxon>Bacteria</taxon>
        <taxon>Pseudomonadati</taxon>
        <taxon>Pseudomonadota</taxon>
        <taxon>Gammaproteobacteria</taxon>
        <taxon>Alteromonadales</taxon>
        <taxon>Idiomarinaceae</taxon>
        <taxon>Pseudidiomarina</taxon>
    </lineage>
</organism>
<protein>
    <recommendedName>
        <fullName evidence="3">DUF2513 domain-containing protein</fullName>
    </recommendedName>
</protein>
<dbReference type="Proteomes" id="UP000287198">
    <property type="component" value="Unassembled WGS sequence"/>
</dbReference>
<dbReference type="OrthoDB" id="9806824at2"/>
<keyword evidence="2" id="KW-1185">Reference proteome</keyword>
<gene>
    <name evidence="1" type="ORF">CWI69_00785</name>
</gene>
<dbReference type="AlphaFoldDB" id="A0A432XZ41"/>
<sequence length="137" mass="15144">MIDTAYLQELLTIAKQKGYEGLPAKDIWDNCCSSEDSNSQEVMKFIYHMDAIWDSGLINWKDNLQIERWGFTDHGHGELTLTASNLVLTSTGHALAEKLSTDSKLKRFTQLVKSAGVTAGTIAFGELISAYISGRLS</sequence>
<evidence type="ECO:0000313" key="2">
    <source>
        <dbReference type="Proteomes" id="UP000287198"/>
    </source>
</evidence>
<name>A0A432XZ41_9GAMM</name>
<dbReference type="RefSeq" id="WP_126761010.1">
    <property type="nucleotide sequence ID" value="NZ_JBHLTZ010000004.1"/>
</dbReference>
<proteinExistence type="predicted"/>